<dbReference type="InterPro" id="IPR000863">
    <property type="entry name" value="Sulfotransferase_dom"/>
</dbReference>
<evidence type="ECO:0000256" key="2">
    <source>
        <dbReference type="ARBA" id="ARBA00022679"/>
    </source>
</evidence>
<evidence type="ECO:0000313" key="6">
    <source>
        <dbReference type="EMBL" id="KAK9199055.1"/>
    </source>
</evidence>
<feature type="transmembrane region" description="Helical" evidence="4">
    <location>
        <begin position="100"/>
        <end position="125"/>
    </location>
</feature>
<evidence type="ECO:0000313" key="7">
    <source>
        <dbReference type="Proteomes" id="UP001428341"/>
    </source>
</evidence>
<keyword evidence="7" id="KW-1185">Reference proteome</keyword>
<organism evidence="6 7">
    <name type="scientific">Citrus x changshan-huyou</name>
    <dbReference type="NCBI Taxonomy" id="2935761"/>
    <lineage>
        <taxon>Eukaryota</taxon>
        <taxon>Viridiplantae</taxon>
        <taxon>Streptophyta</taxon>
        <taxon>Embryophyta</taxon>
        <taxon>Tracheophyta</taxon>
        <taxon>Spermatophyta</taxon>
        <taxon>Magnoliopsida</taxon>
        <taxon>eudicotyledons</taxon>
        <taxon>Gunneridae</taxon>
        <taxon>Pentapetalae</taxon>
        <taxon>rosids</taxon>
        <taxon>malvids</taxon>
        <taxon>Sapindales</taxon>
        <taxon>Rutaceae</taxon>
        <taxon>Aurantioideae</taxon>
        <taxon>Citrus</taxon>
    </lineage>
</organism>
<dbReference type="EC" id="2.8.2.-" evidence="3"/>
<evidence type="ECO:0000256" key="3">
    <source>
        <dbReference type="RuleBase" id="RU361155"/>
    </source>
</evidence>
<reference evidence="6 7" key="1">
    <citation type="submission" date="2024-05" db="EMBL/GenBank/DDBJ databases">
        <title>Haplotype-resolved chromosome-level genome assembly of Huyou (Citrus changshanensis).</title>
        <authorList>
            <person name="Miao C."/>
            <person name="Chen W."/>
            <person name="Wu Y."/>
            <person name="Wang L."/>
            <person name="Zhao S."/>
            <person name="Grierson D."/>
            <person name="Xu C."/>
            <person name="Chen K."/>
        </authorList>
    </citation>
    <scope>NUCLEOTIDE SEQUENCE [LARGE SCALE GENOMIC DNA]</scope>
    <source>
        <strain evidence="6">01-14</strain>
        <tissue evidence="6">Leaf</tissue>
    </source>
</reference>
<evidence type="ECO:0000256" key="4">
    <source>
        <dbReference type="SAM" id="Phobius"/>
    </source>
</evidence>
<gene>
    <name evidence="6" type="ORF">WN944_014242</name>
</gene>
<keyword evidence="4" id="KW-0812">Transmembrane</keyword>
<accession>A0AAP0QLH9</accession>
<proteinExistence type="inferred from homology"/>
<evidence type="ECO:0000259" key="5">
    <source>
        <dbReference type="Pfam" id="PF00685"/>
    </source>
</evidence>
<comment type="similarity">
    <text evidence="1 3">Belongs to the sulfotransferase 1 family.</text>
</comment>
<dbReference type="EMBL" id="JBCGBO010000005">
    <property type="protein sequence ID" value="KAK9199055.1"/>
    <property type="molecule type" value="Genomic_DNA"/>
</dbReference>
<protein>
    <recommendedName>
        <fullName evidence="3">Sulfotransferase</fullName>
        <ecNumber evidence="3">2.8.2.-</ecNumber>
    </recommendedName>
</protein>
<dbReference type="Proteomes" id="UP001428341">
    <property type="component" value="Unassembled WGS sequence"/>
</dbReference>
<keyword evidence="4" id="KW-1133">Transmembrane helix</keyword>
<dbReference type="Gene3D" id="3.40.50.300">
    <property type="entry name" value="P-loop containing nucleotide triphosphate hydrolases"/>
    <property type="match status" value="3"/>
</dbReference>
<comment type="caution">
    <text evidence="6">The sequence shown here is derived from an EMBL/GenBank/DDBJ whole genome shotgun (WGS) entry which is preliminary data.</text>
</comment>
<dbReference type="InterPro" id="IPR027417">
    <property type="entry name" value="P-loop_NTPase"/>
</dbReference>
<sequence length="315" mass="36459">MENSKNPSVAAEEKAKEDQELFLTQLPKVKICNGFDLFQYQAFWCPSIAIDGVISFQKHFQAEESDIILVPYPKSGTTWLKTLTFSIVNRSRYAIENSPLLTPLIILYLSLSLTSITIITNLWILNAFRVRQEGCFQRMNPLDQFISEWQFIARRNNSHLDLDEAFERTCKGIQSFGPFWDHVLGYWKASKEQPDKILFLKYEDLKEDGTFYIKRMADFLGCPFSEDEVTQVPSSILESNCRIVYICTNPLGQFIARRNNLEPSQLELDEAFERTCNGIHVFGPIWEHVLGYWKASIEQPGKILFLKYENLGKPL</sequence>
<dbReference type="SUPFAM" id="SSF52540">
    <property type="entry name" value="P-loop containing nucleoside triphosphate hydrolases"/>
    <property type="match status" value="2"/>
</dbReference>
<keyword evidence="2 3" id="KW-0808">Transferase</keyword>
<feature type="domain" description="Sulfotransferase" evidence="5">
    <location>
        <begin position="65"/>
        <end position="99"/>
    </location>
</feature>
<dbReference type="PANTHER" id="PTHR11783">
    <property type="entry name" value="SULFOTRANSFERASE SULT"/>
    <property type="match status" value="1"/>
</dbReference>
<dbReference type="AlphaFoldDB" id="A0AAP0QLH9"/>
<evidence type="ECO:0000256" key="1">
    <source>
        <dbReference type="ARBA" id="ARBA00005771"/>
    </source>
</evidence>
<keyword evidence="4" id="KW-0472">Membrane</keyword>
<feature type="domain" description="Sulfotransferase" evidence="5">
    <location>
        <begin position="140"/>
        <end position="231"/>
    </location>
</feature>
<name>A0AAP0QLH9_9ROSI</name>
<dbReference type="GO" id="GO:0008146">
    <property type="term" value="F:sulfotransferase activity"/>
    <property type="evidence" value="ECO:0007669"/>
    <property type="project" value="InterPro"/>
</dbReference>
<dbReference type="Pfam" id="PF00685">
    <property type="entry name" value="Sulfotransfer_1"/>
    <property type="match status" value="2"/>
</dbReference>